<evidence type="ECO:0000313" key="1">
    <source>
        <dbReference type="EMBL" id="MBD2184821.1"/>
    </source>
</evidence>
<dbReference type="EMBL" id="JACJPW010000095">
    <property type="protein sequence ID" value="MBD2184821.1"/>
    <property type="molecule type" value="Genomic_DNA"/>
</dbReference>
<keyword evidence="2" id="KW-1185">Reference proteome</keyword>
<dbReference type="RefSeq" id="WP_190471970.1">
    <property type="nucleotide sequence ID" value="NZ_JACJPW010000095.1"/>
</dbReference>
<organism evidence="1 2">
    <name type="scientific">Aerosakkonema funiforme FACHB-1375</name>
    <dbReference type="NCBI Taxonomy" id="2949571"/>
    <lineage>
        <taxon>Bacteria</taxon>
        <taxon>Bacillati</taxon>
        <taxon>Cyanobacteriota</taxon>
        <taxon>Cyanophyceae</taxon>
        <taxon>Oscillatoriophycideae</taxon>
        <taxon>Aerosakkonematales</taxon>
        <taxon>Aerosakkonemataceae</taxon>
        <taxon>Aerosakkonema</taxon>
    </lineage>
</organism>
<proteinExistence type="predicted"/>
<comment type="caution">
    <text evidence="1">The sequence shown here is derived from an EMBL/GenBank/DDBJ whole genome shotgun (WGS) entry which is preliminary data.</text>
</comment>
<evidence type="ECO:0000313" key="2">
    <source>
        <dbReference type="Proteomes" id="UP000641646"/>
    </source>
</evidence>
<sequence>MSKEGRKRVKGIPVYWDELKSKRTLTLTDTAWECLGQKAERIGVSKSELIEALSRGVIPALTLEDLEVLGKRLRKSLPKSS</sequence>
<protein>
    <recommendedName>
        <fullName evidence="3">Ribbon-helix-helix domain-containing protein</fullName>
    </recommendedName>
</protein>
<reference evidence="1" key="1">
    <citation type="journal article" date="2015" name="ISME J.">
        <title>Draft Genome Sequence of Streptomyces incarnatus NRRL8089, which Produces the Nucleoside Antibiotic Sinefungin.</title>
        <authorList>
            <person name="Oshima K."/>
            <person name="Hattori M."/>
            <person name="Shimizu H."/>
            <person name="Fukuda K."/>
            <person name="Nemoto M."/>
            <person name="Inagaki K."/>
            <person name="Tamura T."/>
        </authorList>
    </citation>
    <scope>NUCLEOTIDE SEQUENCE</scope>
    <source>
        <strain evidence="1">FACHB-1375</strain>
    </source>
</reference>
<reference evidence="1" key="2">
    <citation type="submission" date="2020-08" db="EMBL/GenBank/DDBJ databases">
        <authorList>
            <person name="Chen M."/>
            <person name="Teng W."/>
            <person name="Zhao L."/>
            <person name="Hu C."/>
            <person name="Zhou Y."/>
            <person name="Han B."/>
            <person name="Song L."/>
            <person name="Shu W."/>
        </authorList>
    </citation>
    <scope>NUCLEOTIDE SEQUENCE</scope>
    <source>
        <strain evidence="1">FACHB-1375</strain>
    </source>
</reference>
<evidence type="ECO:0008006" key="3">
    <source>
        <dbReference type="Google" id="ProtNLM"/>
    </source>
</evidence>
<dbReference type="AlphaFoldDB" id="A0A926ZL85"/>
<gene>
    <name evidence="1" type="ORF">H6G03_27745</name>
</gene>
<accession>A0A926ZL85</accession>
<name>A0A926ZL85_9CYAN</name>
<dbReference type="Proteomes" id="UP000641646">
    <property type="component" value="Unassembled WGS sequence"/>
</dbReference>